<keyword evidence="3" id="KW-0575">Peroxidase</keyword>
<dbReference type="Gene3D" id="3.40.50.1820">
    <property type="entry name" value="alpha/beta hydrolase"/>
    <property type="match status" value="1"/>
</dbReference>
<keyword evidence="1" id="KW-0378">Hydrolase</keyword>
<evidence type="ECO:0000313" key="3">
    <source>
        <dbReference type="EMBL" id="SEO99316.1"/>
    </source>
</evidence>
<dbReference type="EMBL" id="FODY01000008">
    <property type="protein sequence ID" value="SEO99316.1"/>
    <property type="molecule type" value="Genomic_DNA"/>
</dbReference>
<dbReference type="OrthoDB" id="9773293at2"/>
<dbReference type="Proteomes" id="UP000198847">
    <property type="component" value="Unassembled WGS sequence"/>
</dbReference>
<dbReference type="InterPro" id="IPR000639">
    <property type="entry name" value="Epox_hydrolase-like"/>
</dbReference>
<dbReference type="GO" id="GO:0016020">
    <property type="term" value="C:membrane"/>
    <property type="evidence" value="ECO:0007669"/>
    <property type="project" value="TreeGrafter"/>
</dbReference>
<evidence type="ECO:0000256" key="1">
    <source>
        <dbReference type="ARBA" id="ARBA00022801"/>
    </source>
</evidence>
<dbReference type="InterPro" id="IPR000073">
    <property type="entry name" value="AB_hydrolase_1"/>
</dbReference>
<dbReference type="SUPFAM" id="SSF53474">
    <property type="entry name" value="alpha/beta-Hydrolases"/>
    <property type="match status" value="1"/>
</dbReference>
<keyword evidence="3" id="KW-0560">Oxidoreductase</keyword>
<dbReference type="InterPro" id="IPR050266">
    <property type="entry name" value="AB_hydrolase_sf"/>
</dbReference>
<feature type="domain" description="AB hydrolase-1" evidence="2">
    <location>
        <begin position="25"/>
        <end position="144"/>
    </location>
</feature>
<reference evidence="3 4" key="1">
    <citation type="submission" date="2016-10" db="EMBL/GenBank/DDBJ databases">
        <authorList>
            <person name="de Groot N.N."/>
        </authorList>
    </citation>
    <scope>NUCLEOTIDE SEQUENCE [LARGE SCALE GENOMIC DNA]</scope>
    <source>
        <strain evidence="3 4">DSM 13305</strain>
    </source>
</reference>
<proteinExistence type="predicted"/>
<evidence type="ECO:0000313" key="4">
    <source>
        <dbReference type="Proteomes" id="UP000198847"/>
    </source>
</evidence>
<organism evidence="3 4">
    <name type="scientific">Propionispora vibrioides</name>
    <dbReference type="NCBI Taxonomy" id="112903"/>
    <lineage>
        <taxon>Bacteria</taxon>
        <taxon>Bacillati</taxon>
        <taxon>Bacillota</taxon>
        <taxon>Negativicutes</taxon>
        <taxon>Selenomonadales</taxon>
        <taxon>Sporomusaceae</taxon>
        <taxon>Propionispora</taxon>
    </lineage>
</organism>
<keyword evidence="4" id="KW-1185">Reference proteome</keyword>
<dbReference type="STRING" id="112903.SAMN04490178_10871"/>
<dbReference type="InterPro" id="IPR029058">
    <property type="entry name" value="AB_hydrolase_fold"/>
</dbReference>
<dbReference type="Pfam" id="PF00561">
    <property type="entry name" value="Abhydrolase_1"/>
    <property type="match status" value="1"/>
</dbReference>
<protein>
    <submittedName>
        <fullName evidence="3">Non-heme chloroperoxidase</fullName>
    </submittedName>
</protein>
<dbReference type="GO" id="GO:0016787">
    <property type="term" value="F:hydrolase activity"/>
    <property type="evidence" value="ECO:0007669"/>
    <property type="project" value="UniProtKB-KW"/>
</dbReference>
<gene>
    <name evidence="3" type="ORF">SAMN04490178_10871</name>
</gene>
<name>A0A1H8U8A6_9FIRM</name>
<dbReference type="PRINTS" id="PR00412">
    <property type="entry name" value="EPOXHYDRLASE"/>
</dbReference>
<dbReference type="RefSeq" id="WP_091745747.1">
    <property type="nucleotide sequence ID" value="NZ_FODY01000008.1"/>
</dbReference>
<dbReference type="PANTHER" id="PTHR43798:SF31">
    <property type="entry name" value="AB HYDROLASE SUPERFAMILY PROTEIN YCLE"/>
    <property type="match status" value="1"/>
</dbReference>
<dbReference type="PANTHER" id="PTHR43798">
    <property type="entry name" value="MONOACYLGLYCEROL LIPASE"/>
    <property type="match status" value="1"/>
</dbReference>
<accession>A0A1H8U8A6</accession>
<dbReference type="PRINTS" id="PR00111">
    <property type="entry name" value="ABHYDROLASE"/>
</dbReference>
<dbReference type="GO" id="GO:0004601">
    <property type="term" value="F:peroxidase activity"/>
    <property type="evidence" value="ECO:0007669"/>
    <property type="project" value="UniProtKB-KW"/>
</dbReference>
<dbReference type="AlphaFoldDB" id="A0A1H8U8A6"/>
<sequence>MGCYVKVEENVKLYVEDLNQAGCETIVFLHGWPADYTMFEYQFAYLIQKGFRCVGIDQRGFGRSDKPADGYDYNRLADDVYGVIRQLGLQDVTLAGHSTGGAIAVRYMARHRGYGVAKLVLCAAAAPSLIQRPYFPYGLPREAIEKIIRDTYTDRPAMLRDFGDMFFFQYVTQPFADWFFQLGLKAALWSTAAVATTWLGEEKLFSDLESIEVPTLILHGIHDRVCHFPLGEAQEQGIRHSRLIPFCYSGHALFRDERDKFNKELADFAAEYR</sequence>
<evidence type="ECO:0000259" key="2">
    <source>
        <dbReference type="Pfam" id="PF00561"/>
    </source>
</evidence>